<dbReference type="RefSeq" id="XP_004359144.1">
    <property type="nucleotide sequence ID" value="XM_004359087.1"/>
</dbReference>
<evidence type="ECO:0000256" key="3">
    <source>
        <dbReference type="ARBA" id="ARBA00022729"/>
    </source>
</evidence>
<dbReference type="Pfam" id="PF02089">
    <property type="entry name" value="Palm_thioest"/>
    <property type="match status" value="1"/>
</dbReference>
<evidence type="ECO:0000256" key="4">
    <source>
        <dbReference type="ARBA" id="ARBA00022801"/>
    </source>
</evidence>
<sequence>MRFTNILLIIAMVIAAVAAQYKPVVLMHGVNSGAKDMNLVKEWIQQALPGIYVVNVEIGNGKLDSIFMTMDEQVEAYTKVVTSDPQLANGFNAIGFSQGSLVTRGYIQRVNNPPVHNYVSWAGPQMGQFGTPFINIKWLDRILGSVPYEKWAQHHISSAQYWKDPYHLEKYLSRSAFLADINNERDQKNQTYADNLSSLNAFVLSYSTVDKTIVPKESGWFGFYANNTQSTIVPLQESQLYLQDFIGLRALDEAGRLHFYSTDCKHGDYNGNACKNYFTLYTLPWLQN</sequence>
<dbReference type="PANTHER" id="PTHR11247">
    <property type="entry name" value="PALMITOYL-PROTEIN THIOESTERASE/DOLICHYLDIPHOSPHATASE 1"/>
    <property type="match status" value="1"/>
</dbReference>
<dbReference type="EC" id="3.1.2.22" evidence="2"/>
<evidence type="ECO:0000256" key="6">
    <source>
        <dbReference type="SAM" id="SignalP"/>
    </source>
</evidence>
<dbReference type="Gene3D" id="3.40.50.1820">
    <property type="entry name" value="alpha/beta hydrolase"/>
    <property type="match status" value="1"/>
</dbReference>
<protein>
    <recommendedName>
        <fullName evidence="2">palmitoyl-protein hydrolase</fullName>
        <ecNumber evidence="2">3.1.2.22</ecNumber>
    </recommendedName>
</protein>
<dbReference type="Proteomes" id="UP000007797">
    <property type="component" value="Unassembled WGS sequence"/>
</dbReference>
<evidence type="ECO:0000256" key="2">
    <source>
        <dbReference type="ARBA" id="ARBA00012423"/>
    </source>
</evidence>
<dbReference type="GO" id="GO:0008474">
    <property type="term" value="F:palmitoyl-(protein) hydrolase activity"/>
    <property type="evidence" value="ECO:0007669"/>
    <property type="project" value="UniProtKB-EC"/>
</dbReference>
<feature type="chain" id="PRO_5003313268" description="palmitoyl-protein hydrolase" evidence="6">
    <location>
        <begin position="20"/>
        <end position="288"/>
    </location>
</feature>
<keyword evidence="3 6" id="KW-0732">Signal</keyword>
<reference evidence="8" key="1">
    <citation type="journal article" date="2011" name="Genome Res.">
        <title>Phylogeny-wide analysis of social amoeba genomes highlights ancient origins for complex intercellular communication.</title>
        <authorList>
            <person name="Heidel A.J."/>
            <person name="Lawal H.M."/>
            <person name="Felder M."/>
            <person name="Schilde C."/>
            <person name="Helps N.R."/>
            <person name="Tunggal B."/>
            <person name="Rivero F."/>
            <person name="John U."/>
            <person name="Schleicher M."/>
            <person name="Eichinger L."/>
            <person name="Platzer M."/>
            <person name="Noegel A.A."/>
            <person name="Schaap P."/>
            <person name="Gloeckner G."/>
        </authorList>
    </citation>
    <scope>NUCLEOTIDE SEQUENCE [LARGE SCALE GENOMIC DNA]</scope>
    <source>
        <strain evidence="8">SH3</strain>
    </source>
</reference>
<gene>
    <name evidence="7" type="primary">ppt3</name>
    <name evidence="7" type="ORF">DFA_01175</name>
</gene>
<dbReference type="OrthoDB" id="10263094at2759"/>
<evidence type="ECO:0000256" key="1">
    <source>
        <dbReference type="ARBA" id="ARBA00010758"/>
    </source>
</evidence>
<keyword evidence="4" id="KW-0378">Hydrolase</keyword>
<dbReference type="GeneID" id="14873301"/>
<dbReference type="SUPFAM" id="SSF53474">
    <property type="entry name" value="alpha/beta-Hydrolases"/>
    <property type="match status" value="1"/>
</dbReference>
<dbReference type="OMA" id="AWHTRRD"/>
<evidence type="ECO:0000313" key="7">
    <source>
        <dbReference type="EMBL" id="EGG21294.1"/>
    </source>
</evidence>
<evidence type="ECO:0000256" key="5">
    <source>
        <dbReference type="ARBA" id="ARBA00023180"/>
    </source>
</evidence>
<dbReference type="GO" id="GO:0005764">
    <property type="term" value="C:lysosome"/>
    <property type="evidence" value="ECO:0007669"/>
    <property type="project" value="TreeGrafter"/>
</dbReference>
<keyword evidence="8" id="KW-1185">Reference proteome</keyword>
<dbReference type="AlphaFoldDB" id="F4PR94"/>
<comment type="similarity">
    <text evidence="1">Belongs to the palmitoyl-protein thioesterase family.</text>
</comment>
<dbReference type="FunFam" id="3.40.50.1820:FF:000107">
    <property type="entry name" value="Palmitoyl-protein thioesterase 1"/>
    <property type="match status" value="1"/>
</dbReference>
<dbReference type="InterPro" id="IPR029058">
    <property type="entry name" value="AB_hydrolase_fold"/>
</dbReference>
<feature type="signal peptide" evidence="6">
    <location>
        <begin position="1"/>
        <end position="19"/>
    </location>
</feature>
<dbReference type="PANTHER" id="PTHR11247:SF67">
    <property type="entry name" value="PALMITOYL-PROTEIN THIOESTERASE 3"/>
    <property type="match status" value="1"/>
</dbReference>
<keyword evidence="5" id="KW-0325">Glycoprotein</keyword>
<proteinExistence type="inferred from homology"/>
<name>F4PR94_CACFS</name>
<accession>F4PR94</accession>
<evidence type="ECO:0000313" key="8">
    <source>
        <dbReference type="Proteomes" id="UP000007797"/>
    </source>
</evidence>
<dbReference type="KEGG" id="dfa:DFA_01175"/>
<dbReference type="EMBL" id="GL883010">
    <property type="protein sequence ID" value="EGG21294.1"/>
    <property type="molecule type" value="Genomic_DNA"/>
</dbReference>
<dbReference type="STRING" id="1054147.F4PR94"/>
<organism evidence="7 8">
    <name type="scientific">Cavenderia fasciculata</name>
    <name type="common">Slime mold</name>
    <name type="synonym">Dictyostelium fasciculatum</name>
    <dbReference type="NCBI Taxonomy" id="261658"/>
    <lineage>
        <taxon>Eukaryota</taxon>
        <taxon>Amoebozoa</taxon>
        <taxon>Evosea</taxon>
        <taxon>Eumycetozoa</taxon>
        <taxon>Dictyostelia</taxon>
        <taxon>Acytosteliales</taxon>
        <taxon>Cavenderiaceae</taxon>
        <taxon>Cavenderia</taxon>
    </lineage>
</organism>